<evidence type="ECO:0000256" key="5">
    <source>
        <dbReference type="SAM" id="Phobius"/>
    </source>
</evidence>
<evidence type="ECO:0000256" key="2">
    <source>
        <dbReference type="ARBA" id="ARBA00022692"/>
    </source>
</evidence>
<dbReference type="InterPro" id="IPR036259">
    <property type="entry name" value="MFS_trans_sf"/>
</dbReference>
<comment type="caution">
    <text evidence="8">The sequence shown here is derived from an EMBL/GenBank/DDBJ whole genome shotgun (WGS) entry which is preliminary data.</text>
</comment>
<reference evidence="8 9" key="1">
    <citation type="submission" date="2024-03" db="EMBL/GenBank/DDBJ databases">
        <title>Aureococcus anophagefferens CCMP1851 and Kratosvirus quantuckense: Draft genome of a second virus-susceptible host strain in the model system.</title>
        <authorList>
            <person name="Chase E."/>
            <person name="Truchon A.R."/>
            <person name="Schepens W."/>
            <person name="Wilhelm S.W."/>
        </authorList>
    </citation>
    <scope>NUCLEOTIDE SEQUENCE [LARGE SCALE GENOMIC DNA]</scope>
    <source>
        <strain evidence="8 9">CCMP1851</strain>
    </source>
</reference>
<comment type="subcellular location">
    <subcellularLocation>
        <location evidence="1">Membrane</location>
        <topology evidence="1">Multi-pass membrane protein</topology>
    </subcellularLocation>
</comment>
<feature type="signal peptide" evidence="6">
    <location>
        <begin position="1"/>
        <end position="19"/>
    </location>
</feature>
<feature type="transmembrane region" description="Helical" evidence="5">
    <location>
        <begin position="200"/>
        <end position="222"/>
    </location>
</feature>
<dbReference type="InterPro" id="IPR050382">
    <property type="entry name" value="MFS_Na/Anion_cotransporter"/>
</dbReference>
<evidence type="ECO:0000256" key="4">
    <source>
        <dbReference type="ARBA" id="ARBA00023136"/>
    </source>
</evidence>
<dbReference type="InterPro" id="IPR020846">
    <property type="entry name" value="MFS_dom"/>
</dbReference>
<accession>A0ABR1FZX8</accession>
<evidence type="ECO:0000256" key="1">
    <source>
        <dbReference type="ARBA" id="ARBA00004141"/>
    </source>
</evidence>
<feature type="transmembrane region" description="Helical" evidence="5">
    <location>
        <begin position="363"/>
        <end position="394"/>
    </location>
</feature>
<feature type="transmembrane region" description="Helical" evidence="5">
    <location>
        <begin position="228"/>
        <end position="249"/>
    </location>
</feature>
<feature type="transmembrane region" description="Helical" evidence="5">
    <location>
        <begin position="163"/>
        <end position="188"/>
    </location>
</feature>
<dbReference type="PANTHER" id="PTHR11662:SF446">
    <property type="entry name" value="SODIUM-DEPENDENT PHOSPHATE TRANSPORT PROTEIN 1, CHLOROPLASTIC"/>
    <property type="match status" value="1"/>
</dbReference>
<organism evidence="8 9">
    <name type="scientific">Aureococcus anophagefferens</name>
    <name type="common">Harmful bloom alga</name>
    <dbReference type="NCBI Taxonomy" id="44056"/>
    <lineage>
        <taxon>Eukaryota</taxon>
        <taxon>Sar</taxon>
        <taxon>Stramenopiles</taxon>
        <taxon>Ochrophyta</taxon>
        <taxon>Pelagophyceae</taxon>
        <taxon>Pelagomonadales</taxon>
        <taxon>Pelagomonadaceae</taxon>
        <taxon>Aureococcus</taxon>
    </lineage>
</organism>
<feature type="chain" id="PRO_5046892076" evidence="6">
    <location>
        <begin position="20"/>
        <end position="471"/>
    </location>
</feature>
<feature type="domain" description="Major facilitator superfamily (MFS) profile" evidence="7">
    <location>
        <begin position="72"/>
        <end position="469"/>
    </location>
</feature>
<gene>
    <name evidence="8" type="primary">SLC17A9</name>
    <name evidence="8" type="ORF">SO694_00019152</name>
</gene>
<sequence length="471" mass="47141">MSKRLLLVALGVCAGSAYSLPALRPKGLRTRHTLHAPTTHALVAAATPAAGDDAPPAAELRGGASGEPGGTLVLLGAVVMLFVSVHRSLFSVGIVPIQKELGLSASTVGVLQSAYLAGYALTNAPGGAIADRLGGAPVMLACLAAWSVAVALMPVAAASPAPVAALVALRLLFGLASGPALPGSLAVVSRWLPLAKRSSGIADVFVFFNAGNAAGLLLGGLIPVLGWRALMVGGGAAGLAWGAGGLALAKSIAAKHDPPEDDAPAAASSPSGGLSLRQVGQLAALTHVHNCLNWSFFFMQAWLPTYFSQELGLELSKSAGLSALPMVTMALGSKVGGQAATRLIAEGWAPFDVRRLMIAISSLIPAAALLALGGVADAGVAVACLVLALGAHSFSSAGYHAHIADVAPSSSGKILGFTNTVGVFVGIVANVVTGRVLEATGSFRACFALAAAIYASEFAVFFGFVRGGRLV</sequence>
<feature type="transmembrane region" description="Helical" evidence="5">
    <location>
        <begin position="70"/>
        <end position="90"/>
    </location>
</feature>
<evidence type="ECO:0000313" key="9">
    <source>
        <dbReference type="Proteomes" id="UP001363151"/>
    </source>
</evidence>
<dbReference type="PANTHER" id="PTHR11662">
    <property type="entry name" value="SOLUTE CARRIER FAMILY 17"/>
    <property type="match status" value="1"/>
</dbReference>
<proteinExistence type="predicted"/>
<feature type="transmembrane region" description="Helical" evidence="5">
    <location>
        <begin position="138"/>
        <end position="157"/>
    </location>
</feature>
<dbReference type="EMBL" id="JBBJCI010000152">
    <property type="protein sequence ID" value="KAK7241820.1"/>
    <property type="molecule type" value="Genomic_DNA"/>
</dbReference>
<dbReference type="Proteomes" id="UP001363151">
    <property type="component" value="Unassembled WGS sequence"/>
</dbReference>
<keyword evidence="9" id="KW-1185">Reference proteome</keyword>
<dbReference type="PROSITE" id="PS50850">
    <property type="entry name" value="MFS"/>
    <property type="match status" value="1"/>
</dbReference>
<keyword evidence="3 5" id="KW-1133">Transmembrane helix</keyword>
<protein>
    <submittedName>
        <fullName evidence="8">Solute carrier protein</fullName>
    </submittedName>
</protein>
<name>A0ABR1FZX8_AURAN</name>
<evidence type="ECO:0000256" key="3">
    <source>
        <dbReference type="ARBA" id="ARBA00022989"/>
    </source>
</evidence>
<dbReference type="InterPro" id="IPR011701">
    <property type="entry name" value="MFS"/>
</dbReference>
<feature type="transmembrane region" description="Helical" evidence="5">
    <location>
        <begin position="445"/>
        <end position="465"/>
    </location>
</feature>
<evidence type="ECO:0000256" key="6">
    <source>
        <dbReference type="SAM" id="SignalP"/>
    </source>
</evidence>
<keyword evidence="4 5" id="KW-0472">Membrane</keyword>
<keyword evidence="2 5" id="KW-0812">Transmembrane</keyword>
<dbReference type="Pfam" id="PF07690">
    <property type="entry name" value="MFS_1"/>
    <property type="match status" value="1"/>
</dbReference>
<evidence type="ECO:0000313" key="8">
    <source>
        <dbReference type="EMBL" id="KAK7241820.1"/>
    </source>
</evidence>
<dbReference type="Gene3D" id="1.20.1250.20">
    <property type="entry name" value="MFS general substrate transporter like domains"/>
    <property type="match status" value="2"/>
</dbReference>
<dbReference type="SUPFAM" id="SSF103473">
    <property type="entry name" value="MFS general substrate transporter"/>
    <property type="match status" value="1"/>
</dbReference>
<evidence type="ECO:0000259" key="7">
    <source>
        <dbReference type="PROSITE" id="PS50850"/>
    </source>
</evidence>
<feature type="transmembrane region" description="Helical" evidence="5">
    <location>
        <begin position="414"/>
        <end position="433"/>
    </location>
</feature>
<keyword evidence="6" id="KW-0732">Signal</keyword>